<proteinExistence type="predicted"/>
<organism evidence="1 2">
    <name type="scientific">Anthostomella pinea</name>
    <dbReference type="NCBI Taxonomy" id="933095"/>
    <lineage>
        <taxon>Eukaryota</taxon>
        <taxon>Fungi</taxon>
        <taxon>Dikarya</taxon>
        <taxon>Ascomycota</taxon>
        <taxon>Pezizomycotina</taxon>
        <taxon>Sordariomycetes</taxon>
        <taxon>Xylariomycetidae</taxon>
        <taxon>Xylariales</taxon>
        <taxon>Xylariaceae</taxon>
        <taxon>Anthostomella</taxon>
    </lineage>
</organism>
<dbReference type="Proteomes" id="UP001295740">
    <property type="component" value="Unassembled WGS sequence"/>
</dbReference>
<gene>
    <name evidence="1" type="ORF">KHLLAP_LOCUS4114</name>
</gene>
<evidence type="ECO:0000313" key="1">
    <source>
        <dbReference type="EMBL" id="CAJ2503646.1"/>
    </source>
</evidence>
<protein>
    <submittedName>
        <fullName evidence="1">Uu.00g110400.m01.CDS01</fullName>
    </submittedName>
</protein>
<comment type="caution">
    <text evidence="1">The sequence shown here is derived from an EMBL/GenBank/DDBJ whole genome shotgun (WGS) entry which is preliminary data.</text>
</comment>
<evidence type="ECO:0000313" key="2">
    <source>
        <dbReference type="Proteomes" id="UP001295740"/>
    </source>
</evidence>
<sequence length="110" mass="12546">MSSLGFRDRFPCNDLLTKPSYPSYRTAFVHSPAIHLPMAKPKDRKCQCQCGNRASGKLGICTDGIVGKRDPELVLCDNCYYEVKEINKLRRVPTCQYPPVVLDKIWRVAR</sequence>
<keyword evidence="2" id="KW-1185">Reference proteome</keyword>
<accession>A0AAI8YGE3</accession>
<dbReference type="AlphaFoldDB" id="A0AAI8YGE3"/>
<reference evidence="1" key="1">
    <citation type="submission" date="2023-10" db="EMBL/GenBank/DDBJ databases">
        <authorList>
            <person name="Hackl T."/>
        </authorList>
    </citation>
    <scope>NUCLEOTIDE SEQUENCE</scope>
</reference>
<name>A0AAI8YGE3_9PEZI</name>
<dbReference type="EMBL" id="CAUWAG010000006">
    <property type="protein sequence ID" value="CAJ2503646.1"/>
    <property type="molecule type" value="Genomic_DNA"/>
</dbReference>